<proteinExistence type="inferred from homology"/>
<accession>A0A9X0BRV2</accession>
<protein>
    <recommendedName>
        <fullName evidence="5">FAD-dependent oxidoreductase 2 FAD-binding domain-containing protein</fullName>
    </recommendedName>
</protein>
<dbReference type="PANTHER" id="PTHR46056:SF12">
    <property type="entry name" value="LONG-CHAIN-ALCOHOL OXIDASE"/>
    <property type="match status" value="1"/>
</dbReference>
<evidence type="ECO:0000313" key="6">
    <source>
        <dbReference type="EMBL" id="KAJ5479946.1"/>
    </source>
</evidence>
<dbReference type="Gene3D" id="3.50.50.60">
    <property type="entry name" value="FAD/NAD(P)-binding domain"/>
    <property type="match status" value="1"/>
</dbReference>
<dbReference type="OrthoDB" id="269227at2759"/>
<evidence type="ECO:0000313" key="7">
    <source>
        <dbReference type="Proteomes" id="UP001147760"/>
    </source>
</evidence>
<dbReference type="PANTHER" id="PTHR46056">
    <property type="entry name" value="LONG-CHAIN-ALCOHOL OXIDASE"/>
    <property type="match status" value="1"/>
</dbReference>
<reference evidence="6" key="1">
    <citation type="submission" date="2022-12" db="EMBL/GenBank/DDBJ databases">
        <authorList>
            <person name="Petersen C."/>
        </authorList>
    </citation>
    <scope>NUCLEOTIDE SEQUENCE</scope>
    <source>
        <strain evidence="6">IBT 17660</strain>
    </source>
</reference>
<dbReference type="Proteomes" id="UP001147760">
    <property type="component" value="Unassembled WGS sequence"/>
</dbReference>
<comment type="caution">
    <text evidence="6">The sequence shown here is derived from an EMBL/GenBank/DDBJ whole genome shotgun (WGS) entry which is preliminary data.</text>
</comment>
<name>A0A9X0BRV2_9EURO</name>
<keyword evidence="2" id="KW-0285">Flavoprotein</keyword>
<keyword evidence="7" id="KW-1185">Reference proteome</keyword>
<dbReference type="Pfam" id="PF00890">
    <property type="entry name" value="FAD_binding_2"/>
    <property type="match status" value="1"/>
</dbReference>
<keyword evidence="4" id="KW-0560">Oxidoreductase</keyword>
<gene>
    <name evidence="6" type="ORF">N7530_005455</name>
</gene>
<reference evidence="6" key="2">
    <citation type="journal article" date="2023" name="IMA Fungus">
        <title>Comparative genomic study of the Penicillium genus elucidates a diverse pangenome and 15 lateral gene transfer events.</title>
        <authorList>
            <person name="Petersen C."/>
            <person name="Sorensen T."/>
            <person name="Nielsen M.R."/>
            <person name="Sondergaard T.E."/>
            <person name="Sorensen J.L."/>
            <person name="Fitzpatrick D.A."/>
            <person name="Frisvad J.C."/>
            <person name="Nielsen K.L."/>
        </authorList>
    </citation>
    <scope>NUCLEOTIDE SEQUENCE</scope>
    <source>
        <strain evidence="6">IBT 17660</strain>
    </source>
</reference>
<organism evidence="6 7">
    <name type="scientific">Penicillium desertorum</name>
    <dbReference type="NCBI Taxonomy" id="1303715"/>
    <lineage>
        <taxon>Eukaryota</taxon>
        <taxon>Fungi</taxon>
        <taxon>Dikarya</taxon>
        <taxon>Ascomycota</taxon>
        <taxon>Pezizomycotina</taxon>
        <taxon>Eurotiomycetes</taxon>
        <taxon>Eurotiomycetidae</taxon>
        <taxon>Eurotiales</taxon>
        <taxon>Aspergillaceae</taxon>
        <taxon>Penicillium</taxon>
    </lineage>
</organism>
<dbReference type="EMBL" id="JAPWDO010000003">
    <property type="protein sequence ID" value="KAJ5479946.1"/>
    <property type="molecule type" value="Genomic_DNA"/>
</dbReference>
<dbReference type="SUPFAM" id="SSF51905">
    <property type="entry name" value="FAD/NAD(P)-binding domain"/>
    <property type="match status" value="1"/>
</dbReference>
<dbReference type="InterPro" id="IPR036188">
    <property type="entry name" value="FAD/NAD-bd_sf"/>
</dbReference>
<dbReference type="InterPro" id="IPR003953">
    <property type="entry name" value="FAD-dep_OxRdtase_2_FAD-bd"/>
</dbReference>
<dbReference type="AlphaFoldDB" id="A0A9X0BRV2"/>
<sequence length="142" mass="15150">MTGSTTPIHQLSVAVRAKIISAWDTSRLAPFGATYRALTAIVKTSWLLSSPTINSVLGFPRVPIHGKPAKGFRHEFLHLLPNNEPGNPPETITTDVVVIGSGCGGAVASKNLAESGYRVLVVENEWYTLTQGDSSSISCRSC</sequence>
<dbReference type="GO" id="GO:0016491">
    <property type="term" value="F:oxidoreductase activity"/>
    <property type="evidence" value="ECO:0007669"/>
    <property type="project" value="UniProtKB-KW"/>
</dbReference>
<evidence type="ECO:0000256" key="4">
    <source>
        <dbReference type="ARBA" id="ARBA00023002"/>
    </source>
</evidence>
<evidence type="ECO:0000256" key="1">
    <source>
        <dbReference type="ARBA" id="ARBA00010790"/>
    </source>
</evidence>
<evidence type="ECO:0000259" key="5">
    <source>
        <dbReference type="Pfam" id="PF00890"/>
    </source>
</evidence>
<evidence type="ECO:0000256" key="2">
    <source>
        <dbReference type="ARBA" id="ARBA00022630"/>
    </source>
</evidence>
<keyword evidence="3" id="KW-0274">FAD</keyword>
<comment type="similarity">
    <text evidence="1">Belongs to the GMC oxidoreductase family.</text>
</comment>
<feature type="domain" description="FAD-dependent oxidoreductase 2 FAD-binding" evidence="5">
    <location>
        <begin position="95"/>
        <end position="127"/>
    </location>
</feature>
<evidence type="ECO:0000256" key="3">
    <source>
        <dbReference type="ARBA" id="ARBA00022827"/>
    </source>
</evidence>